<evidence type="ECO:0000313" key="4">
    <source>
        <dbReference type="Proteomes" id="UP000541857"/>
    </source>
</evidence>
<protein>
    <submittedName>
        <fullName evidence="3">Uncharacterized protein</fullName>
    </submittedName>
</protein>
<dbReference type="AlphaFoldDB" id="A0A7W2M7F0"/>
<dbReference type="Proteomes" id="UP000541857">
    <property type="component" value="Unassembled WGS sequence"/>
</dbReference>
<reference evidence="3 4" key="1">
    <citation type="submission" date="2020-07" db="EMBL/GenBank/DDBJ databases">
        <title>Bacterium isolated from marine sediment.</title>
        <authorList>
            <person name="Shang D."/>
        </authorList>
    </citation>
    <scope>NUCLEOTIDE SEQUENCE [LARGE SCALE GENOMIC DNA]</scope>
    <source>
        <strain evidence="3 4">F6074</strain>
    </source>
</reference>
<accession>A0A7W2M7F0</accession>
<gene>
    <name evidence="3" type="ORF">H3Z82_15370</name>
</gene>
<dbReference type="RefSeq" id="WP_182206382.1">
    <property type="nucleotide sequence ID" value="NZ_JACGLT010000014.1"/>
</dbReference>
<proteinExistence type="predicted"/>
<evidence type="ECO:0000256" key="1">
    <source>
        <dbReference type="SAM" id="MobiDB-lite"/>
    </source>
</evidence>
<feature type="region of interest" description="Disordered" evidence="1">
    <location>
        <begin position="96"/>
        <end position="136"/>
    </location>
</feature>
<name>A0A7W2M7F0_9FLAO</name>
<sequence length="248" mass="28199">MKWEDNIKKTLEERTLEPSAASWDTLAGKLDTVNKKRSKTPYWWVGIAASIVAILFTVNVLFDGKSAEIQNPIIVDTQEQVEEQSMPMENQPVVEQVAATHQEDERRKPVEKKPSKKKLLKTQNDLMPPVEKNSSVANTEKETIEPLDANRQKEILEDKKISEILAQIQDLKNKGQTVTDADIDALLDQAQKEIKFQTMTQEGTLTVDANALLQDVEYDLQQSFRKKIFEALKSSYETIKTAVAERKN</sequence>
<evidence type="ECO:0000256" key="2">
    <source>
        <dbReference type="SAM" id="Phobius"/>
    </source>
</evidence>
<feature type="transmembrane region" description="Helical" evidence="2">
    <location>
        <begin position="42"/>
        <end position="62"/>
    </location>
</feature>
<evidence type="ECO:0000313" key="3">
    <source>
        <dbReference type="EMBL" id="MBA6154104.1"/>
    </source>
</evidence>
<keyword evidence="4" id="KW-1185">Reference proteome</keyword>
<keyword evidence="2" id="KW-0472">Membrane</keyword>
<keyword evidence="2" id="KW-0812">Transmembrane</keyword>
<organism evidence="3 4">
    <name type="scientific">Gelidibacter maritimus</name>
    <dbReference type="NCBI Taxonomy" id="2761487"/>
    <lineage>
        <taxon>Bacteria</taxon>
        <taxon>Pseudomonadati</taxon>
        <taxon>Bacteroidota</taxon>
        <taxon>Flavobacteriia</taxon>
        <taxon>Flavobacteriales</taxon>
        <taxon>Flavobacteriaceae</taxon>
        <taxon>Gelidibacter</taxon>
    </lineage>
</organism>
<feature type="compositionally biased region" description="Basic and acidic residues" evidence="1">
    <location>
        <begin position="101"/>
        <end position="113"/>
    </location>
</feature>
<comment type="caution">
    <text evidence="3">The sequence shown here is derived from an EMBL/GenBank/DDBJ whole genome shotgun (WGS) entry which is preliminary data.</text>
</comment>
<keyword evidence="2" id="KW-1133">Transmembrane helix</keyword>
<dbReference type="EMBL" id="JACGLT010000014">
    <property type="protein sequence ID" value="MBA6154104.1"/>
    <property type="molecule type" value="Genomic_DNA"/>
</dbReference>